<keyword evidence="2" id="KW-0539">Nucleus</keyword>
<dbReference type="CDD" id="cd18315">
    <property type="entry name" value="BTB_POZ_BAB-like"/>
    <property type="match status" value="1"/>
</dbReference>
<name>A0ABM1IA11_POLDO</name>
<feature type="domain" description="C2H2-type" evidence="6">
    <location>
        <begin position="334"/>
        <end position="362"/>
    </location>
</feature>
<feature type="compositionally biased region" description="Low complexity" evidence="4">
    <location>
        <begin position="460"/>
        <end position="473"/>
    </location>
</feature>
<dbReference type="Pfam" id="PF00651">
    <property type="entry name" value="BTB"/>
    <property type="match status" value="1"/>
</dbReference>
<dbReference type="PANTHER" id="PTHR23110:SF98">
    <property type="entry name" value="PRE-LOLA-G, ISOFORM C-RELATED"/>
    <property type="match status" value="1"/>
</dbReference>
<dbReference type="PROSITE" id="PS50097">
    <property type="entry name" value="BTB"/>
    <property type="match status" value="1"/>
</dbReference>
<keyword evidence="3" id="KW-0479">Metal-binding</keyword>
<dbReference type="Gene3D" id="3.30.160.60">
    <property type="entry name" value="Classic Zinc Finger"/>
    <property type="match status" value="1"/>
</dbReference>
<dbReference type="PROSITE" id="PS00028">
    <property type="entry name" value="ZINC_FINGER_C2H2_1"/>
    <property type="match status" value="1"/>
</dbReference>
<feature type="compositionally biased region" description="Polar residues" evidence="4">
    <location>
        <begin position="138"/>
        <end position="156"/>
    </location>
</feature>
<feature type="compositionally biased region" description="Basic and acidic residues" evidence="4">
    <location>
        <begin position="584"/>
        <end position="597"/>
    </location>
</feature>
<evidence type="ECO:0000256" key="2">
    <source>
        <dbReference type="ARBA" id="ARBA00023242"/>
    </source>
</evidence>
<dbReference type="Pfam" id="PF00096">
    <property type="entry name" value="zf-C2H2"/>
    <property type="match status" value="1"/>
</dbReference>
<feature type="region of interest" description="Disordered" evidence="4">
    <location>
        <begin position="393"/>
        <end position="437"/>
    </location>
</feature>
<dbReference type="GeneID" id="107066690"/>
<dbReference type="InterPro" id="IPR011333">
    <property type="entry name" value="SKP1/BTB/POZ_sf"/>
</dbReference>
<gene>
    <name evidence="8" type="primary">LOC107066690</name>
</gene>
<dbReference type="Gene3D" id="3.30.710.10">
    <property type="entry name" value="Potassium Channel Kv1.1, Chain A"/>
    <property type="match status" value="1"/>
</dbReference>
<dbReference type="InterPro" id="IPR051095">
    <property type="entry name" value="Dros_DevTransReg"/>
</dbReference>
<feature type="compositionally biased region" description="Polar residues" evidence="4">
    <location>
        <begin position="497"/>
        <end position="508"/>
    </location>
</feature>
<dbReference type="PANTHER" id="PTHR23110">
    <property type="entry name" value="BTB DOMAIN TRANSCRIPTION FACTOR"/>
    <property type="match status" value="1"/>
</dbReference>
<feature type="domain" description="C2H2-type" evidence="6">
    <location>
        <begin position="305"/>
        <end position="329"/>
    </location>
</feature>
<dbReference type="PROSITE" id="PS50157">
    <property type="entry name" value="ZINC_FINGER_C2H2_2"/>
    <property type="match status" value="2"/>
</dbReference>
<sequence length="637" mass="69054">MAASSSIGEQQYSLRWNDFHSSILSSFRHLKDVEDFVDVTLSAANNTRFTAHKVVLSACSPYFRDVLRENPCRHPTIILKDVTASDVASLLRFMYYGEVNIGQEQLAGFLQTAQSLQVRGLADVNSGIVTARMPPQPSSSGNNCSAPATPRNTWQDNGRDLNDDDCSPPPDKRARSYSPQRDNNTEPKTDLQESLLGQALEGGPTIHTTPSNNIQAQSIGEDSNSMSDNEDISNNESILNSVKTEPSELMNDSSMEHHRSNFPASLLNLQGLMPGPSGIHASNQDPNYVMRRAMEANRVRATDPRPCPKCGKIYRSAHTLRTHLEDKHTVCPGYRCVLCGTVAKSRNSLHSHMSRQHRGISTKDLPVIQMPSPFNPELASQLLERAGIRVSPADLRARASPTGPRRPEMRLEVPRPGPSSDAGSSLCGGDDPEDLTLPLSLRYGSPTPNNNTVIKVNSINTSNNRTSSTPSSSPAVAVKSFKTSPDNREPNTAPIHPTSSSGLQPRQSATGSVIIDTYLQLIAETSNFASLGLTPDSAALVAAAQHAKLTHLNSIENKLATRNSLDDYPLIDRDENNRVSATVNEDRQNTSSNDRHTSGGTGGASGSAGGMVEDAEFSTNEDDYSDNEESEVNSKTE</sequence>
<feature type="region of interest" description="Disordered" evidence="4">
    <location>
        <begin position="576"/>
        <end position="637"/>
    </location>
</feature>
<keyword evidence="3" id="KW-0863">Zinc-finger</keyword>
<dbReference type="Proteomes" id="UP000694924">
    <property type="component" value="Unplaced"/>
</dbReference>
<dbReference type="RefSeq" id="XP_015177048.1">
    <property type="nucleotide sequence ID" value="XM_015321562.1"/>
</dbReference>
<evidence type="ECO:0000259" key="5">
    <source>
        <dbReference type="PROSITE" id="PS50097"/>
    </source>
</evidence>
<organism evidence="7 8">
    <name type="scientific">Polistes dominula</name>
    <name type="common">European paper wasp</name>
    <name type="synonym">Vespa dominula</name>
    <dbReference type="NCBI Taxonomy" id="743375"/>
    <lineage>
        <taxon>Eukaryota</taxon>
        <taxon>Metazoa</taxon>
        <taxon>Ecdysozoa</taxon>
        <taxon>Arthropoda</taxon>
        <taxon>Hexapoda</taxon>
        <taxon>Insecta</taxon>
        <taxon>Pterygota</taxon>
        <taxon>Neoptera</taxon>
        <taxon>Endopterygota</taxon>
        <taxon>Hymenoptera</taxon>
        <taxon>Apocrita</taxon>
        <taxon>Aculeata</taxon>
        <taxon>Vespoidea</taxon>
        <taxon>Vespidae</taxon>
        <taxon>Polistinae</taxon>
        <taxon>Polistini</taxon>
        <taxon>Polistes</taxon>
    </lineage>
</organism>
<feature type="compositionally biased region" description="Acidic residues" evidence="4">
    <location>
        <begin position="613"/>
        <end position="631"/>
    </location>
</feature>
<comment type="subcellular location">
    <subcellularLocation>
        <location evidence="1">Nucleus</location>
    </subcellularLocation>
</comment>
<evidence type="ECO:0000313" key="7">
    <source>
        <dbReference type="Proteomes" id="UP000694924"/>
    </source>
</evidence>
<dbReference type="InterPro" id="IPR000210">
    <property type="entry name" value="BTB/POZ_dom"/>
</dbReference>
<dbReference type="SUPFAM" id="SSF57667">
    <property type="entry name" value="beta-beta-alpha zinc fingers"/>
    <property type="match status" value="1"/>
</dbReference>
<evidence type="ECO:0000256" key="3">
    <source>
        <dbReference type="PROSITE-ProRule" id="PRU00042"/>
    </source>
</evidence>
<evidence type="ECO:0000256" key="1">
    <source>
        <dbReference type="ARBA" id="ARBA00004123"/>
    </source>
</evidence>
<feature type="compositionally biased region" description="Polar residues" evidence="4">
    <location>
        <begin position="206"/>
        <end position="227"/>
    </location>
</feature>
<evidence type="ECO:0000256" key="4">
    <source>
        <dbReference type="SAM" id="MobiDB-lite"/>
    </source>
</evidence>
<dbReference type="SMART" id="SM00225">
    <property type="entry name" value="BTB"/>
    <property type="match status" value="1"/>
</dbReference>
<evidence type="ECO:0000259" key="6">
    <source>
        <dbReference type="PROSITE" id="PS50157"/>
    </source>
</evidence>
<accession>A0ABM1IA11</accession>
<dbReference type="InterPro" id="IPR013087">
    <property type="entry name" value="Znf_C2H2_type"/>
</dbReference>
<keyword evidence="7" id="KW-1185">Reference proteome</keyword>
<keyword evidence="3" id="KW-0862">Zinc</keyword>
<feature type="region of interest" description="Disordered" evidence="4">
    <location>
        <begin position="460"/>
        <end position="508"/>
    </location>
</feature>
<reference evidence="8" key="1">
    <citation type="submission" date="2025-08" db="UniProtKB">
        <authorList>
            <consortium name="RefSeq"/>
        </authorList>
    </citation>
    <scope>IDENTIFICATION</scope>
    <source>
        <tissue evidence="8">Whole body</tissue>
    </source>
</reference>
<evidence type="ECO:0000313" key="8">
    <source>
        <dbReference type="RefSeq" id="XP_015177048.1"/>
    </source>
</evidence>
<dbReference type="InterPro" id="IPR036236">
    <property type="entry name" value="Znf_C2H2_sf"/>
</dbReference>
<dbReference type="SUPFAM" id="SSF54695">
    <property type="entry name" value="POZ domain"/>
    <property type="match status" value="1"/>
</dbReference>
<feature type="compositionally biased region" description="Gly residues" evidence="4">
    <location>
        <begin position="599"/>
        <end position="609"/>
    </location>
</feature>
<protein>
    <submittedName>
        <fullName evidence="8">Protein abrupt isoform X1</fullName>
    </submittedName>
</protein>
<feature type="region of interest" description="Disordered" evidence="4">
    <location>
        <begin position="129"/>
        <end position="233"/>
    </location>
</feature>
<proteinExistence type="predicted"/>
<feature type="domain" description="BTB" evidence="5">
    <location>
        <begin position="37"/>
        <end position="103"/>
    </location>
</feature>
<dbReference type="SMART" id="SM00355">
    <property type="entry name" value="ZnF_C2H2"/>
    <property type="match status" value="2"/>
</dbReference>